<evidence type="ECO:0000256" key="1">
    <source>
        <dbReference type="ARBA" id="ARBA00004442"/>
    </source>
</evidence>
<dbReference type="InterPro" id="IPR011250">
    <property type="entry name" value="OMP/PagP_B-barrel"/>
</dbReference>
<organism evidence="4 5">
    <name type="scientific">Rhodoferax saidenbachensis</name>
    <dbReference type="NCBI Taxonomy" id="1484693"/>
    <lineage>
        <taxon>Bacteria</taxon>
        <taxon>Pseudomonadati</taxon>
        <taxon>Pseudomonadota</taxon>
        <taxon>Betaproteobacteria</taxon>
        <taxon>Burkholderiales</taxon>
        <taxon>Comamonadaceae</taxon>
        <taxon>Rhodoferax</taxon>
    </lineage>
</organism>
<feature type="chain" id="PRO_5045371246" evidence="2">
    <location>
        <begin position="32"/>
        <end position="221"/>
    </location>
</feature>
<accession>A0ABU1ZJG1</accession>
<protein>
    <submittedName>
        <fullName evidence="4">Opacity protein-like surface antigen</fullName>
    </submittedName>
</protein>
<comment type="caution">
    <text evidence="4">The sequence shown here is derived from an EMBL/GenBank/DDBJ whole genome shotgun (WGS) entry which is preliminary data.</text>
</comment>
<keyword evidence="2" id="KW-0732">Signal</keyword>
<feature type="domain" description="Outer membrane protein OmpA-like transmembrane" evidence="3">
    <location>
        <begin position="62"/>
        <end position="196"/>
    </location>
</feature>
<feature type="signal peptide" evidence="2">
    <location>
        <begin position="1"/>
        <end position="31"/>
    </location>
</feature>
<dbReference type="InterPro" id="IPR000498">
    <property type="entry name" value="OmpA-like_TM_dom"/>
</dbReference>
<dbReference type="SUPFAM" id="SSF56925">
    <property type="entry name" value="OMPA-like"/>
    <property type="match status" value="1"/>
</dbReference>
<dbReference type="Proteomes" id="UP001268089">
    <property type="component" value="Unassembled WGS sequence"/>
</dbReference>
<gene>
    <name evidence="4" type="ORF">J2X15_000967</name>
</gene>
<reference evidence="4 5" key="1">
    <citation type="submission" date="2023-07" db="EMBL/GenBank/DDBJ databases">
        <title>Sorghum-associated microbial communities from plants grown in Nebraska, USA.</title>
        <authorList>
            <person name="Schachtman D."/>
        </authorList>
    </citation>
    <scope>NUCLEOTIDE SEQUENCE [LARGE SCALE GENOMIC DNA]</scope>
    <source>
        <strain evidence="4 5">BE308</strain>
    </source>
</reference>
<name>A0ABU1ZJG1_9BURK</name>
<evidence type="ECO:0000313" key="5">
    <source>
        <dbReference type="Proteomes" id="UP001268089"/>
    </source>
</evidence>
<evidence type="ECO:0000256" key="2">
    <source>
        <dbReference type="SAM" id="SignalP"/>
    </source>
</evidence>
<dbReference type="Pfam" id="PF01389">
    <property type="entry name" value="OmpA_membrane"/>
    <property type="match status" value="1"/>
</dbReference>
<dbReference type="EMBL" id="JAVDXO010000002">
    <property type="protein sequence ID" value="MDR7305689.1"/>
    <property type="molecule type" value="Genomic_DNA"/>
</dbReference>
<evidence type="ECO:0000313" key="4">
    <source>
        <dbReference type="EMBL" id="MDR7305689.1"/>
    </source>
</evidence>
<comment type="subcellular location">
    <subcellularLocation>
        <location evidence="1">Cell outer membrane</location>
    </subcellularLocation>
</comment>
<dbReference type="RefSeq" id="WP_310339929.1">
    <property type="nucleotide sequence ID" value="NZ_JAVDXO010000002.1"/>
</dbReference>
<sequence length="221" mass="23338">MQPFQSSSPLRRTAGLLLAAAALVSSGLALAQNTTTSTDGTSANSSSGSGLGWNNMRAPGSSYFGLNAGTADLSRPITGFGTWGGSNQSNAYGLYLGNYFNNRNFGVEIGYTDFGSVNRSGGTTKVDGINLSLIGRAPISPNFNLLGKLGTTYSRTDVSASAASGVQTGTERGFDWSYGVGAEYKFTSNWSGLLQYDEHYVKYPGKTERVSDTTLGVRYNY</sequence>
<proteinExistence type="predicted"/>
<keyword evidence="5" id="KW-1185">Reference proteome</keyword>
<evidence type="ECO:0000259" key="3">
    <source>
        <dbReference type="Pfam" id="PF01389"/>
    </source>
</evidence>
<dbReference type="Gene3D" id="2.40.160.20">
    <property type="match status" value="1"/>
</dbReference>